<dbReference type="SUPFAM" id="SSF102891">
    <property type="entry name" value="Hypothetical protein Ta1206"/>
    <property type="match status" value="1"/>
</dbReference>
<dbReference type="InterPro" id="IPR036493">
    <property type="entry name" value="YunC_sf"/>
</dbReference>
<dbReference type="Proteomes" id="UP001180087">
    <property type="component" value="Chromosome"/>
</dbReference>
<protein>
    <submittedName>
        <fullName evidence="1">DUF1805 domain-containing protein</fullName>
    </submittedName>
</protein>
<dbReference type="RefSeq" id="WP_348026360.1">
    <property type="nucleotide sequence ID" value="NZ_CP129113.1"/>
</dbReference>
<name>A0ABY9KSK7_9BACI</name>
<reference evidence="1" key="1">
    <citation type="submission" date="2023-06" db="EMBL/GenBank/DDBJ databases">
        <title>A Treasure from Seagulls: Isolation and Description of Aciduricobacillus qingdaonensis gen. nov., sp. nov., a Rare Obligately Uric Acid-utilizing Member in the Family Bacillaceae.</title>
        <authorList>
            <person name="Liu W."/>
            <person name="Wang B."/>
        </authorList>
    </citation>
    <scope>NUCLEOTIDE SEQUENCE</scope>
    <source>
        <strain evidence="1">44XB</strain>
    </source>
</reference>
<dbReference type="Pfam" id="PF08827">
    <property type="entry name" value="DUF1805"/>
    <property type="match status" value="1"/>
</dbReference>
<gene>
    <name evidence="1" type="ORF">QR721_09610</name>
</gene>
<dbReference type="Gene3D" id="3.30.1980.10">
    <property type="entry name" value="Hypothetical protein YunC"/>
    <property type="match status" value="1"/>
</dbReference>
<accession>A0ABY9KSK7</accession>
<dbReference type="InterPro" id="IPR014931">
    <property type="entry name" value="DUF1805"/>
</dbReference>
<keyword evidence="2" id="KW-1185">Reference proteome</keyword>
<dbReference type="EMBL" id="CP129113">
    <property type="protein sequence ID" value="WLV23889.1"/>
    <property type="molecule type" value="Genomic_DNA"/>
</dbReference>
<proteinExistence type="predicted"/>
<sequence length="109" mass="11958">MIHVNPIEIEGKTFTSVRVALPKTNLLVVTNETGYIMCAALDVGILDTALRDREVIAGRARGVRSIDDLLEAPLELVTEASRQQFGWEPGMKGKDALLRLTEQSAPKQV</sequence>
<evidence type="ECO:0000313" key="2">
    <source>
        <dbReference type="Proteomes" id="UP001180087"/>
    </source>
</evidence>
<organism evidence="1 2">
    <name type="scientific">Aciduricibacillus chroicocephali</name>
    <dbReference type="NCBI Taxonomy" id="3054939"/>
    <lineage>
        <taxon>Bacteria</taxon>
        <taxon>Bacillati</taxon>
        <taxon>Bacillota</taxon>
        <taxon>Bacilli</taxon>
        <taxon>Bacillales</taxon>
        <taxon>Bacillaceae</taxon>
        <taxon>Aciduricibacillus</taxon>
    </lineage>
</organism>
<evidence type="ECO:0000313" key="1">
    <source>
        <dbReference type="EMBL" id="WLV23889.1"/>
    </source>
</evidence>